<reference evidence="1 2" key="1">
    <citation type="journal article" date="2020" name="Cell">
        <title>Large-Scale Comparative Analyses of Tick Genomes Elucidate Their Genetic Diversity and Vector Capacities.</title>
        <authorList>
            <consortium name="Tick Genome and Microbiome Consortium (TIGMIC)"/>
            <person name="Jia N."/>
            <person name="Wang J."/>
            <person name="Shi W."/>
            <person name="Du L."/>
            <person name="Sun Y."/>
            <person name="Zhan W."/>
            <person name="Jiang J.F."/>
            <person name="Wang Q."/>
            <person name="Zhang B."/>
            <person name="Ji P."/>
            <person name="Bell-Sakyi L."/>
            <person name="Cui X.M."/>
            <person name="Yuan T.T."/>
            <person name="Jiang B.G."/>
            <person name="Yang W.F."/>
            <person name="Lam T.T."/>
            <person name="Chang Q.C."/>
            <person name="Ding S.J."/>
            <person name="Wang X.J."/>
            <person name="Zhu J.G."/>
            <person name="Ruan X.D."/>
            <person name="Zhao L."/>
            <person name="Wei J.T."/>
            <person name="Ye R.Z."/>
            <person name="Que T.C."/>
            <person name="Du C.H."/>
            <person name="Zhou Y.H."/>
            <person name="Cheng J.X."/>
            <person name="Dai P.F."/>
            <person name="Guo W.B."/>
            <person name="Han X.H."/>
            <person name="Huang E.J."/>
            <person name="Li L.F."/>
            <person name="Wei W."/>
            <person name="Gao Y.C."/>
            <person name="Liu J.Z."/>
            <person name="Shao H.Z."/>
            <person name="Wang X."/>
            <person name="Wang C.C."/>
            <person name="Yang T.C."/>
            <person name="Huo Q.B."/>
            <person name="Li W."/>
            <person name="Chen H.Y."/>
            <person name="Chen S.E."/>
            <person name="Zhou L.G."/>
            <person name="Ni X.B."/>
            <person name="Tian J.H."/>
            <person name="Sheng Y."/>
            <person name="Liu T."/>
            <person name="Pan Y.S."/>
            <person name="Xia L.Y."/>
            <person name="Li J."/>
            <person name="Zhao F."/>
            <person name="Cao W.C."/>
        </authorList>
    </citation>
    <scope>NUCLEOTIDE SEQUENCE [LARGE SCALE GENOMIC DNA]</scope>
    <source>
        <strain evidence="1">Iper-2018</strain>
    </source>
</reference>
<accession>A0AC60P367</accession>
<gene>
    <name evidence="1" type="ORF">HPB47_009099</name>
</gene>
<sequence>MLKKTSYLLSRDPSHAAADCLQTRTQVHDEDRADIRPERQTGLRDRQLHRYDRQVSSRAATTNWVNVGPVIQTFPRHSPTVKSDTRIQAQQIRWCAGMEVHRDCRANRPQRPGQCPGKRGLLSVFEGASSSAAASCHGPLAASFFFRVRAPPLVALPALARSSSGALTARGAAHRPPGGTRSLRVRTASDPIVVRAYQEVLRVATDMDPHEPALREVFEAFREAAEYNLPGGKRNRLLAVVHAYELLAEESAPHLELACVLGWCVEMLQSYFLILDDIMDGSPVRRGRPSWHTVPGVGLRAINDALFLEKAVLWVIRRRLGHLRCYLALSELFQESDLRTVLGQGLDMLSQKSTLEGFGADRYWAIVTYKAAFYSFVLPVRAGMLLAGVEDPGLHAQAQQAAVLLGRVFQVQDDYIDCFGDPEVTGKVGTDIVDGKCSWLAVQAVQRASPTQRSVLEANLGKGAAGGPEEAAVKAVYEELDLRGHYAAYEKAAFAELDSQLRNLPPSLAAVFRLMRDAIFGRDK</sequence>
<name>A0AC60P367_IXOPE</name>
<comment type="caution">
    <text evidence="1">The sequence shown here is derived from an EMBL/GenBank/DDBJ whole genome shotgun (WGS) entry which is preliminary data.</text>
</comment>
<keyword evidence="2" id="KW-1185">Reference proteome</keyword>
<dbReference type="EMBL" id="JABSTQ010011235">
    <property type="protein sequence ID" value="KAG0413766.1"/>
    <property type="molecule type" value="Genomic_DNA"/>
</dbReference>
<dbReference type="Proteomes" id="UP000805193">
    <property type="component" value="Unassembled WGS sequence"/>
</dbReference>
<proteinExistence type="predicted"/>
<protein>
    <submittedName>
        <fullName evidence="1">Uncharacterized protein</fullName>
    </submittedName>
</protein>
<evidence type="ECO:0000313" key="1">
    <source>
        <dbReference type="EMBL" id="KAG0413766.1"/>
    </source>
</evidence>
<organism evidence="1 2">
    <name type="scientific">Ixodes persulcatus</name>
    <name type="common">Taiga tick</name>
    <dbReference type="NCBI Taxonomy" id="34615"/>
    <lineage>
        <taxon>Eukaryota</taxon>
        <taxon>Metazoa</taxon>
        <taxon>Ecdysozoa</taxon>
        <taxon>Arthropoda</taxon>
        <taxon>Chelicerata</taxon>
        <taxon>Arachnida</taxon>
        <taxon>Acari</taxon>
        <taxon>Parasitiformes</taxon>
        <taxon>Ixodida</taxon>
        <taxon>Ixodoidea</taxon>
        <taxon>Ixodidae</taxon>
        <taxon>Ixodinae</taxon>
        <taxon>Ixodes</taxon>
    </lineage>
</organism>
<evidence type="ECO:0000313" key="2">
    <source>
        <dbReference type="Proteomes" id="UP000805193"/>
    </source>
</evidence>